<accession>A0ABD6AM99</accession>
<comment type="caution">
    <text evidence="7">The sequence shown here is derived from an EMBL/GenBank/DDBJ whole genome shotgun (WGS) entry which is preliminary data.</text>
</comment>
<feature type="domain" description="Sodium/calcium exchanger membrane region" evidence="6">
    <location>
        <begin position="10"/>
        <end position="149"/>
    </location>
</feature>
<evidence type="ECO:0000313" key="8">
    <source>
        <dbReference type="Proteomes" id="UP001596545"/>
    </source>
</evidence>
<keyword evidence="3 5" id="KW-1133">Transmembrane helix</keyword>
<dbReference type="InterPro" id="IPR004481">
    <property type="entry name" value="K/Na/Ca-exchanger"/>
</dbReference>
<feature type="transmembrane region" description="Helical" evidence="5">
    <location>
        <begin position="250"/>
        <end position="268"/>
    </location>
</feature>
<dbReference type="AlphaFoldDB" id="A0ABD6AM99"/>
<evidence type="ECO:0000313" key="7">
    <source>
        <dbReference type="EMBL" id="MFC7325410.1"/>
    </source>
</evidence>
<proteinExistence type="predicted"/>
<comment type="subcellular location">
    <subcellularLocation>
        <location evidence="1">Membrane</location>
        <topology evidence="1">Multi-pass membrane protein</topology>
    </subcellularLocation>
</comment>
<evidence type="ECO:0000259" key="6">
    <source>
        <dbReference type="Pfam" id="PF01699"/>
    </source>
</evidence>
<protein>
    <submittedName>
        <fullName evidence="7">Calcium/sodium antiporter</fullName>
    </submittedName>
</protein>
<dbReference type="Pfam" id="PF01699">
    <property type="entry name" value="Na_Ca_ex"/>
    <property type="match status" value="2"/>
</dbReference>
<name>A0ABD6AM99_9EURY</name>
<dbReference type="PANTHER" id="PTHR10846:SF8">
    <property type="entry name" value="INNER MEMBRANE PROTEIN YRBG"/>
    <property type="match status" value="1"/>
</dbReference>
<reference evidence="7 8" key="1">
    <citation type="journal article" date="2019" name="Int. J. Syst. Evol. Microbiol.">
        <title>The Global Catalogue of Microorganisms (GCM) 10K type strain sequencing project: providing services to taxonomists for standard genome sequencing and annotation.</title>
        <authorList>
            <consortium name="The Broad Institute Genomics Platform"/>
            <consortium name="The Broad Institute Genome Sequencing Center for Infectious Disease"/>
            <person name="Wu L."/>
            <person name="Ma J."/>
        </authorList>
    </citation>
    <scope>NUCLEOTIDE SEQUENCE [LARGE SCALE GENOMIC DNA]</scope>
    <source>
        <strain evidence="7 8">CGMCC 1.12554</strain>
    </source>
</reference>
<sequence length="326" mass="33329">MVPGTAAVGLATVALTVVGLWIGARALVDSTVRIARRFGVSELTIGLTIVAMGTSTPELVVTVDAALAGLGEIGVGNVVGSNAYNLAFILGAVSLLRVIPVERSLVHRDGVALVCSTLAGVAVLFDRTVTAGEGALLVGGFVAYTLYLIRDESTAHSIETEYTESRVTGAVPARLSHRARDALLLVGGLALVLVSGHFMVEAASSLARGAGISDWAIGGTIVAAGTSTPELAVSLVAMRQGHVGMSVGNVVGSNVFNVLGILGIAALIGPLSVGPAAIETLLWLTVLTVLMVAALWSGRRLSRAEGALFVCSELARWTLGLLRIFG</sequence>
<dbReference type="RefSeq" id="WP_256408142.1">
    <property type="nucleotide sequence ID" value="NZ_JANHDN010000002.1"/>
</dbReference>
<feature type="transmembrane region" description="Helical" evidence="5">
    <location>
        <begin position="280"/>
        <end position="298"/>
    </location>
</feature>
<dbReference type="PANTHER" id="PTHR10846">
    <property type="entry name" value="SODIUM/POTASSIUM/CALCIUM EXCHANGER"/>
    <property type="match status" value="1"/>
</dbReference>
<dbReference type="GO" id="GO:0016020">
    <property type="term" value="C:membrane"/>
    <property type="evidence" value="ECO:0007669"/>
    <property type="project" value="UniProtKB-SubCell"/>
</dbReference>
<feature type="transmembrane region" description="Helical" evidence="5">
    <location>
        <begin position="215"/>
        <end position="238"/>
    </location>
</feature>
<evidence type="ECO:0000256" key="5">
    <source>
        <dbReference type="SAM" id="Phobius"/>
    </source>
</evidence>
<organism evidence="7 8">
    <name type="scientific">Halorubrum rutilum</name>
    <dbReference type="NCBI Taxonomy" id="1364933"/>
    <lineage>
        <taxon>Archaea</taxon>
        <taxon>Methanobacteriati</taxon>
        <taxon>Methanobacteriota</taxon>
        <taxon>Stenosarchaea group</taxon>
        <taxon>Halobacteria</taxon>
        <taxon>Halobacteriales</taxon>
        <taxon>Haloferacaceae</taxon>
        <taxon>Halorubrum</taxon>
    </lineage>
</organism>
<evidence type="ECO:0000256" key="3">
    <source>
        <dbReference type="ARBA" id="ARBA00022989"/>
    </source>
</evidence>
<dbReference type="InterPro" id="IPR044880">
    <property type="entry name" value="NCX_ion-bd_dom_sf"/>
</dbReference>
<feature type="domain" description="Sodium/calcium exchanger membrane region" evidence="6">
    <location>
        <begin position="183"/>
        <end position="310"/>
    </location>
</feature>
<keyword evidence="4 5" id="KW-0472">Membrane</keyword>
<evidence type="ECO:0000256" key="4">
    <source>
        <dbReference type="ARBA" id="ARBA00023136"/>
    </source>
</evidence>
<keyword evidence="8" id="KW-1185">Reference proteome</keyword>
<dbReference type="InterPro" id="IPR004837">
    <property type="entry name" value="NaCa_Exmemb"/>
</dbReference>
<gene>
    <name evidence="7" type="ORF">ACFQMF_12555</name>
</gene>
<dbReference type="Proteomes" id="UP001596545">
    <property type="component" value="Unassembled WGS sequence"/>
</dbReference>
<evidence type="ECO:0000256" key="2">
    <source>
        <dbReference type="ARBA" id="ARBA00022692"/>
    </source>
</evidence>
<dbReference type="Gene3D" id="6.10.280.80">
    <property type="entry name" value="NCX, peripheral helical region"/>
    <property type="match status" value="1"/>
</dbReference>
<dbReference type="NCBIfam" id="TIGR00367">
    <property type="entry name" value="calcium/sodium antiporter"/>
    <property type="match status" value="1"/>
</dbReference>
<dbReference type="Gene3D" id="1.20.1420.30">
    <property type="entry name" value="NCX, central ion-binding region"/>
    <property type="match status" value="1"/>
</dbReference>
<feature type="transmembrane region" description="Helical" evidence="5">
    <location>
        <begin position="6"/>
        <end position="28"/>
    </location>
</feature>
<feature type="transmembrane region" description="Helical" evidence="5">
    <location>
        <begin position="182"/>
        <end position="200"/>
    </location>
</feature>
<evidence type="ECO:0000256" key="1">
    <source>
        <dbReference type="ARBA" id="ARBA00004141"/>
    </source>
</evidence>
<dbReference type="EMBL" id="JBHTBL010000011">
    <property type="protein sequence ID" value="MFC7325410.1"/>
    <property type="molecule type" value="Genomic_DNA"/>
</dbReference>
<keyword evidence="2 5" id="KW-0812">Transmembrane</keyword>